<evidence type="ECO:0000313" key="3">
    <source>
        <dbReference type="Proteomes" id="UP000006755"/>
    </source>
</evidence>
<gene>
    <name evidence="2" type="ORF">B3C1_18542</name>
</gene>
<accession>K2JAH2</accession>
<feature type="transmembrane region" description="Helical" evidence="1">
    <location>
        <begin position="34"/>
        <end position="52"/>
    </location>
</feature>
<dbReference type="OrthoDB" id="6638271at2"/>
<keyword evidence="1" id="KW-0812">Transmembrane</keyword>
<keyword evidence="3" id="KW-1185">Reference proteome</keyword>
<dbReference type="eggNOG" id="ENOG502ZE7I">
    <property type="taxonomic scope" value="Bacteria"/>
</dbReference>
<comment type="caution">
    <text evidence="2">The sequence shown here is derived from an EMBL/GenBank/DDBJ whole genome shotgun (WGS) entry which is preliminary data.</text>
</comment>
<sequence>MSQSLDQVQTEKGLYDLLKPALDFDGPIRYDNRLPWTLALGGALLALVLWGLPEGLFDGFLSLDLQWQLIELLRPLLTLPIPGWLPFVLLAVFGIWQLFSRRSKLQGLADAIWKRNLLLDNNLREVQGNPASQADELEKRFCEFNRGNYKRTMDELYQGHYQGEQHSFDFQVFDFHYVDKRTSTYTDSNGKSRTRTTYHHYHRYGLVMDFGFTRSLNILGFSTSGHRGLKWEPSSLDFRKAFKVLAGSEMEAARFLKPAVVERLERLAQGFSSPNLEFNAAGELCLTIANKDLIQVPRAGGLDQPKAFLESLKEETRLPLLDTLLDEVHFLMTHSDSNF</sequence>
<feature type="transmembrane region" description="Helical" evidence="1">
    <location>
        <begin position="72"/>
        <end position="96"/>
    </location>
</feature>
<dbReference type="RefSeq" id="WP_008486734.1">
    <property type="nucleotide sequence ID" value="NZ_AMRI01000040.1"/>
</dbReference>
<dbReference type="EMBL" id="AMRI01000040">
    <property type="protein sequence ID" value="EKE67539.1"/>
    <property type="molecule type" value="Genomic_DNA"/>
</dbReference>
<evidence type="ECO:0008006" key="4">
    <source>
        <dbReference type="Google" id="ProtNLM"/>
    </source>
</evidence>
<evidence type="ECO:0000313" key="2">
    <source>
        <dbReference type="EMBL" id="EKE67539.1"/>
    </source>
</evidence>
<keyword evidence="1" id="KW-0472">Membrane</keyword>
<evidence type="ECO:0000256" key="1">
    <source>
        <dbReference type="SAM" id="Phobius"/>
    </source>
</evidence>
<name>K2JAH2_9GAMM</name>
<keyword evidence="1" id="KW-1133">Transmembrane helix</keyword>
<protein>
    <recommendedName>
        <fullName evidence="4">DUF3137 domain-containing protein</fullName>
    </recommendedName>
</protein>
<organism evidence="2 3">
    <name type="scientific">Gallaecimonas xiamenensis 3-C-1</name>
    <dbReference type="NCBI Taxonomy" id="745411"/>
    <lineage>
        <taxon>Bacteria</taxon>
        <taxon>Pseudomonadati</taxon>
        <taxon>Pseudomonadota</taxon>
        <taxon>Gammaproteobacteria</taxon>
        <taxon>Enterobacterales</taxon>
        <taxon>Gallaecimonadaceae</taxon>
        <taxon>Gallaecimonas</taxon>
    </lineage>
</organism>
<proteinExistence type="predicted"/>
<dbReference type="AlphaFoldDB" id="K2JAH2"/>
<dbReference type="Proteomes" id="UP000006755">
    <property type="component" value="Unassembled WGS sequence"/>
</dbReference>
<reference evidence="2 3" key="1">
    <citation type="journal article" date="2012" name="J. Bacteriol.">
        <title>Genome Sequence of Gallaecimonas xiamenensis Type Strain 3-C-1.</title>
        <authorList>
            <person name="Lai Q."/>
            <person name="Wang L."/>
            <person name="Wang W."/>
            <person name="Shao Z."/>
        </authorList>
    </citation>
    <scope>NUCLEOTIDE SEQUENCE [LARGE SCALE GENOMIC DNA]</scope>
    <source>
        <strain evidence="2 3">3-C-1</strain>
    </source>
</reference>